<dbReference type="EC" id="4.2.1.1" evidence="2"/>
<dbReference type="GO" id="GO:0004089">
    <property type="term" value="F:carbonate dehydratase activity"/>
    <property type="evidence" value="ECO:0007669"/>
    <property type="project" value="UniProtKB-EC"/>
</dbReference>
<evidence type="ECO:0000256" key="2">
    <source>
        <dbReference type="ARBA" id="ARBA00012925"/>
    </source>
</evidence>
<comment type="similarity">
    <text evidence="1">Belongs to the beta-class carbonic anhydrase family.</text>
</comment>
<dbReference type="GO" id="GO:0015976">
    <property type="term" value="P:carbon utilization"/>
    <property type="evidence" value="ECO:0007669"/>
    <property type="project" value="InterPro"/>
</dbReference>
<dbReference type="Gene3D" id="3.40.1050.10">
    <property type="entry name" value="Carbonic anhydrase"/>
    <property type="match status" value="1"/>
</dbReference>
<evidence type="ECO:0000256" key="4">
    <source>
        <dbReference type="ARBA" id="ARBA00022833"/>
    </source>
</evidence>
<comment type="cofactor">
    <cofactor evidence="7">
        <name>Zn(2+)</name>
        <dbReference type="ChEBI" id="CHEBI:29105"/>
    </cofactor>
    <text evidence="7">Binds 1 zinc ion per subunit.</text>
</comment>
<dbReference type="InterPro" id="IPR015892">
    <property type="entry name" value="Carbonic_anhydrase_CS"/>
</dbReference>
<evidence type="ECO:0000256" key="5">
    <source>
        <dbReference type="ARBA" id="ARBA00023239"/>
    </source>
</evidence>
<protein>
    <recommendedName>
        <fullName evidence="2">carbonic anhydrase</fullName>
        <ecNumber evidence="2">4.2.1.1</ecNumber>
    </recommendedName>
</protein>
<accession>A0A1H4KPU3</accession>
<evidence type="ECO:0000256" key="3">
    <source>
        <dbReference type="ARBA" id="ARBA00022723"/>
    </source>
</evidence>
<dbReference type="InterPro" id="IPR001765">
    <property type="entry name" value="Carbonic_anhydrase"/>
</dbReference>
<name>A0A1H4KPU3_9BACT</name>
<evidence type="ECO:0000313" key="8">
    <source>
        <dbReference type="EMBL" id="SEB60115.1"/>
    </source>
</evidence>
<evidence type="ECO:0000313" key="9">
    <source>
        <dbReference type="Proteomes" id="UP000182409"/>
    </source>
</evidence>
<sequence>MAEKNDHTLDKLREGILQFQRETYPARQAEYEYAATHPQKPHTLLITCADSRIDPEALTASSPGEIFVARNVGNMVPAYGEMMGGVSAVIEYAIDALQVSHAVVCGHTDCGAMKGILADAGSLDAMPTVKSWLRNADAAKRVASTVDDGPTSLKTMTEQNVLLQMQHLRTHPSVAGALARGALSISGWVYDIASGDVRIFDEAENKFVSVRDTATAPVNQEKLA</sequence>
<keyword evidence="5" id="KW-0456">Lyase</keyword>
<keyword evidence="4 7" id="KW-0862">Zinc</keyword>
<dbReference type="AlphaFoldDB" id="A0A1H4KPU3"/>
<gene>
    <name evidence="8" type="ORF">SAMN05443244_1286</name>
</gene>
<dbReference type="Proteomes" id="UP000182409">
    <property type="component" value="Unassembled WGS sequence"/>
</dbReference>
<proteinExistence type="inferred from homology"/>
<evidence type="ECO:0000256" key="7">
    <source>
        <dbReference type="PIRSR" id="PIRSR601765-1"/>
    </source>
</evidence>
<comment type="catalytic activity">
    <reaction evidence="6">
        <text>hydrogencarbonate + H(+) = CO2 + H2O</text>
        <dbReference type="Rhea" id="RHEA:10748"/>
        <dbReference type="ChEBI" id="CHEBI:15377"/>
        <dbReference type="ChEBI" id="CHEBI:15378"/>
        <dbReference type="ChEBI" id="CHEBI:16526"/>
        <dbReference type="ChEBI" id="CHEBI:17544"/>
        <dbReference type="EC" id="4.2.1.1"/>
    </reaction>
</comment>
<dbReference type="PROSITE" id="PS00704">
    <property type="entry name" value="PROK_CO2_ANHYDRASE_1"/>
    <property type="match status" value="1"/>
</dbReference>
<evidence type="ECO:0000256" key="6">
    <source>
        <dbReference type="ARBA" id="ARBA00048348"/>
    </source>
</evidence>
<feature type="binding site" evidence="7">
    <location>
        <position position="110"/>
    </location>
    <ligand>
        <name>Zn(2+)</name>
        <dbReference type="ChEBI" id="CHEBI:29105"/>
    </ligand>
</feature>
<feature type="binding site" evidence="7">
    <location>
        <position position="107"/>
    </location>
    <ligand>
        <name>Zn(2+)</name>
        <dbReference type="ChEBI" id="CHEBI:29105"/>
    </ligand>
</feature>
<keyword evidence="3 7" id="KW-0479">Metal-binding</keyword>
<organism evidence="8 9">
    <name type="scientific">Terriglobus roseus</name>
    <dbReference type="NCBI Taxonomy" id="392734"/>
    <lineage>
        <taxon>Bacteria</taxon>
        <taxon>Pseudomonadati</taxon>
        <taxon>Acidobacteriota</taxon>
        <taxon>Terriglobia</taxon>
        <taxon>Terriglobales</taxon>
        <taxon>Acidobacteriaceae</taxon>
        <taxon>Terriglobus</taxon>
    </lineage>
</organism>
<dbReference type="PANTHER" id="PTHR11002:SF76">
    <property type="entry name" value="CARBONIC ANHYDRASE"/>
    <property type="match status" value="1"/>
</dbReference>
<dbReference type="Pfam" id="PF00484">
    <property type="entry name" value="Pro_CA"/>
    <property type="match status" value="1"/>
</dbReference>
<feature type="binding site" evidence="7">
    <location>
        <position position="50"/>
    </location>
    <ligand>
        <name>Zn(2+)</name>
        <dbReference type="ChEBI" id="CHEBI:29105"/>
    </ligand>
</feature>
<reference evidence="8 9" key="1">
    <citation type="submission" date="2016-10" db="EMBL/GenBank/DDBJ databases">
        <authorList>
            <person name="de Groot N.N."/>
        </authorList>
    </citation>
    <scope>NUCLEOTIDE SEQUENCE [LARGE SCALE GENOMIC DNA]</scope>
    <source>
        <strain evidence="8 9">AB35.6</strain>
    </source>
</reference>
<feature type="binding site" evidence="7">
    <location>
        <position position="48"/>
    </location>
    <ligand>
        <name>Zn(2+)</name>
        <dbReference type="ChEBI" id="CHEBI:29105"/>
    </ligand>
</feature>
<dbReference type="PANTHER" id="PTHR11002">
    <property type="entry name" value="CARBONIC ANHYDRASE"/>
    <property type="match status" value="1"/>
</dbReference>
<dbReference type="InterPro" id="IPR036874">
    <property type="entry name" value="Carbonic_anhydrase_sf"/>
</dbReference>
<dbReference type="GO" id="GO:0008270">
    <property type="term" value="F:zinc ion binding"/>
    <property type="evidence" value="ECO:0007669"/>
    <property type="project" value="InterPro"/>
</dbReference>
<evidence type="ECO:0000256" key="1">
    <source>
        <dbReference type="ARBA" id="ARBA00006217"/>
    </source>
</evidence>
<dbReference type="EMBL" id="FNSD01000001">
    <property type="protein sequence ID" value="SEB60115.1"/>
    <property type="molecule type" value="Genomic_DNA"/>
</dbReference>
<dbReference type="SUPFAM" id="SSF53056">
    <property type="entry name" value="beta-carbonic anhydrase, cab"/>
    <property type="match status" value="1"/>
</dbReference>
<dbReference type="OrthoDB" id="9769739at2"/>
<dbReference type="SMART" id="SM00947">
    <property type="entry name" value="Pro_CA"/>
    <property type="match status" value="1"/>
</dbReference>
<dbReference type="RefSeq" id="WP_074652848.1">
    <property type="nucleotide sequence ID" value="NZ_FNSD01000001.1"/>
</dbReference>